<organism evidence="2 3">
    <name type="scientific">Micromonospora eburnea</name>
    <dbReference type="NCBI Taxonomy" id="227316"/>
    <lineage>
        <taxon>Bacteria</taxon>
        <taxon>Bacillati</taxon>
        <taxon>Actinomycetota</taxon>
        <taxon>Actinomycetes</taxon>
        <taxon>Micromonosporales</taxon>
        <taxon>Micromonosporaceae</taxon>
        <taxon>Micromonospora</taxon>
    </lineage>
</organism>
<dbReference type="EMBL" id="FMHY01000002">
    <property type="protein sequence ID" value="SCL64275.1"/>
    <property type="molecule type" value="Genomic_DNA"/>
</dbReference>
<feature type="transmembrane region" description="Helical" evidence="1">
    <location>
        <begin position="20"/>
        <end position="44"/>
    </location>
</feature>
<dbReference type="Proteomes" id="UP000199696">
    <property type="component" value="Unassembled WGS sequence"/>
</dbReference>
<evidence type="ECO:0000313" key="3">
    <source>
        <dbReference type="Proteomes" id="UP000199696"/>
    </source>
</evidence>
<keyword evidence="1" id="KW-0472">Membrane</keyword>
<keyword evidence="1" id="KW-0812">Transmembrane</keyword>
<keyword evidence="3" id="KW-1185">Reference proteome</keyword>
<dbReference type="RefSeq" id="WP_091123872.1">
    <property type="nucleotide sequence ID" value="NZ_FMHY01000002.1"/>
</dbReference>
<dbReference type="OrthoDB" id="3218507at2"/>
<gene>
    <name evidence="2" type="ORF">GA0070604_5171</name>
</gene>
<protein>
    <recommendedName>
        <fullName evidence="4">DUF4878 domain-containing protein</fullName>
    </recommendedName>
</protein>
<proteinExistence type="predicted"/>
<evidence type="ECO:0008006" key="4">
    <source>
        <dbReference type="Google" id="ProtNLM"/>
    </source>
</evidence>
<reference evidence="3" key="1">
    <citation type="submission" date="2016-06" db="EMBL/GenBank/DDBJ databases">
        <authorList>
            <person name="Varghese N."/>
            <person name="Submissions Spin"/>
        </authorList>
    </citation>
    <scope>NUCLEOTIDE SEQUENCE [LARGE SCALE GENOMIC DNA]</scope>
    <source>
        <strain evidence="3">DSM 44814</strain>
    </source>
</reference>
<name>A0A1C6VDD8_9ACTN</name>
<sequence length="147" mass="15860">MSYQPAMVPPKKNTTRTVLIVVGIVLAICCAGGAIGGFFLYRVVEDATGPAKSTVDTFAGALVSQDYPTAYGQLCGKLRDRFSQDDFARQQSNGSLPDGYEIVGLNVHNNNGRVSGSASVRYTLRQGMPTTQTYTLTKENGAWRICQ</sequence>
<dbReference type="AlphaFoldDB" id="A0A1C6VDD8"/>
<evidence type="ECO:0000256" key="1">
    <source>
        <dbReference type="SAM" id="Phobius"/>
    </source>
</evidence>
<dbReference type="STRING" id="227316.GA0070604_5171"/>
<accession>A0A1C6VDD8</accession>
<keyword evidence="1" id="KW-1133">Transmembrane helix</keyword>
<evidence type="ECO:0000313" key="2">
    <source>
        <dbReference type="EMBL" id="SCL64275.1"/>
    </source>
</evidence>